<dbReference type="EMBL" id="AP018052">
    <property type="protein sequence ID" value="BAZ92442.1"/>
    <property type="molecule type" value="Genomic_DNA"/>
</dbReference>
<feature type="domain" description="AB hydrolase-1" evidence="6">
    <location>
        <begin position="12"/>
        <end position="240"/>
    </location>
</feature>
<dbReference type="PANTHER" id="PTHR43194">
    <property type="entry name" value="HYDROLASE ALPHA/BETA FOLD FAMILY"/>
    <property type="match status" value="1"/>
</dbReference>
<comment type="subunit">
    <text evidence="5">Monomer.</text>
</comment>
<comment type="caution">
    <text evidence="5">Lacks conserved residue(s) required for the propagation of feature annotation.</text>
</comment>
<dbReference type="Pfam" id="PF12697">
    <property type="entry name" value="Abhydrolase_6"/>
    <property type="match status" value="1"/>
</dbReference>
<keyword evidence="4 5" id="KW-0378">Hydrolase</keyword>
<dbReference type="RefSeq" id="WP_096363563.1">
    <property type="nucleotide sequence ID" value="NZ_AP018052.1"/>
</dbReference>
<dbReference type="InterPro" id="IPR000073">
    <property type="entry name" value="AB_hydrolase_1"/>
</dbReference>
<evidence type="ECO:0000256" key="2">
    <source>
        <dbReference type="ARBA" id="ARBA00022490"/>
    </source>
</evidence>
<evidence type="ECO:0000256" key="4">
    <source>
        <dbReference type="ARBA" id="ARBA00022801"/>
    </source>
</evidence>
<protein>
    <recommendedName>
        <fullName evidence="5">Pimeloyl-[acyl-carrier protein] methyl ester esterase</fullName>
        <ecNumber evidence="5">3.1.1.85</ecNumber>
    </recommendedName>
    <alternativeName>
        <fullName evidence="5">Biotin synthesis protein BioH</fullName>
    </alternativeName>
    <alternativeName>
        <fullName evidence="5">Carboxylesterase BioH</fullName>
    </alternativeName>
</protein>
<dbReference type="InterPro" id="IPR010076">
    <property type="entry name" value="BioH"/>
</dbReference>
<reference evidence="7 8" key="1">
    <citation type="submission" date="2017-05" db="EMBL/GenBank/DDBJ databases">
        <title>Thiocyanate degradation by Thiohalobacter thiocyanaticus FOKN1.</title>
        <authorList>
            <person name="Oshiki M."/>
            <person name="Fukushima T."/>
            <person name="Kawano S."/>
            <person name="Nakagawa J."/>
        </authorList>
    </citation>
    <scope>NUCLEOTIDE SEQUENCE [LARGE SCALE GENOMIC DNA]</scope>
    <source>
        <strain evidence="7 8">FOKN1</strain>
    </source>
</reference>
<feature type="active site" evidence="5">
    <location>
        <position position="201"/>
    </location>
</feature>
<evidence type="ECO:0000256" key="3">
    <source>
        <dbReference type="ARBA" id="ARBA00022756"/>
    </source>
</evidence>
<gene>
    <name evidence="5" type="primary">bioH</name>
    <name evidence="7" type="ORF">FOKN1_0037</name>
</gene>
<dbReference type="InterPro" id="IPR050228">
    <property type="entry name" value="Carboxylesterase_BioH"/>
</dbReference>
<comment type="subcellular location">
    <subcellularLocation>
        <location evidence="5">Cytoplasm</location>
    </subcellularLocation>
</comment>
<dbReference type="InterPro" id="IPR029058">
    <property type="entry name" value="AB_hydrolase_fold"/>
</dbReference>
<proteinExistence type="inferred from homology"/>
<evidence type="ECO:0000256" key="1">
    <source>
        <dbReference type="ARBA" id="ARBA00022487"/>
    </source>
</evidence>
<evidence type="ECO:0000313" key="7">
    <source>
        <dbReference type="EMBL" id="BAZ92442.1"/>
    </source>
</evidence>
<dbReference type="PANTHER" id="PTHR43194:SF5">
    <property type="entry name" value="PIMELOYL-[ACYL-CARRIER PROTEIN] METHYL ESTER ESTERASE"/>
    <property type="match status" value="1"/>
</dbReference>
<dbReference type="AlphaFoldDB" id="A0A1Z4VLW5"/>
<feature type="binding site" evidence="5">
    <location>
        <position position="18"/>
    </location>
    <ligand>
        <name>substrate</name>
    </ligand>
</feature>
<keyword evidence="2 5" id="KW-0963">Cytoplasm</keyword>
<sequence>MHLEIEGVGPDLVLLHGWGLRLEVWDGLVGSLRERFRVIRADLPGHGRSRDATQLDADALIPELEAVLEPPACWVGWSLGGLLALQLCALRPAWFVRLGLVGCNPCFVQRPDWPGMAPEVFEAFVAGVRGDPGATWKRFLALVAQGDGQREVLRSLRRTAGEFPPATDALVQGLELLAHTDARPTTAGCCVPVHWLLGTADALVPAATADGLAGLTGAESVTRIEGAGHAPFLSHPKIFNQWLGRLAK</sequence>
<dbReference type="Proteomes" id="UP000218765">
    <property type="component" value="Chromosome"/>
</dbReference>
<dbReference type="GO" id="GO:0005737">
    <property type="term" value="C:cytoplasm"/>
    <property type="evidence" value="ECO:0007669"/>
    <property type="project" value="UniProtKB-SubCell"/>
</dbReference>
<name>A0A1Z4VLW5_9GAMM</name>
<keyword evidence="1 5" id="KW-0719">Serine esterase</keyword>
<dbReference type="HAMAP" id="MF_01260">
    <property type="entry name" value="Carboxylester"/>
    <property type="match status" value="1"/>
</dbReference>
<dbReference type="EC" id="3.1.1.85" evidence="5"/>
<accession>A0A1Z4VLW5</accession>
<dbReference type="KEGG" id="ttc:FOKN1_0037"/>
<dbReference type="GO" id="GO:0009102">
    <property type="term" value="P:biotin biosynthetic process"/>
    <property type="evidence" value="ECO:0007669"/>
    <property type="project" value="UniProtKB-UniRule"/>
</dbReference>
<feature type="active site" evidence="5">
    <location>
        <position position="229"/>
    </location>
</feature>
<comment type="pathway">
    <text evidence="5">Cofactor biosynthesis; biotin biosynthesis.</text>
</comment>
<comment type="catalytic activity">
    <reaction evidence="5">
        <text>6-carboxyhexanoyl-[ACP] methyl ester + H2O = 6-carboxyhexanoyl-[ACP] + methanol + H(+)</text>
        <dbReference type="Rhea" id="RHEA:42700"/>
        <dbReference type="Rhea" id="RHEA-COMP:9955"/>
        <dbReference type="Rhea" id="RHEA-COMP:10186"/>
        <dbReference type="ChEBI" id="CHEBI:15377"/>
        <dbReference type="ChEBI" id="CHEBI:15378"/>
        <dbReference type="ChEBI" id="CHEBI:17790"/>
        <dbReference type="ChEBI" id="CHEBI:78846"/>
        <dbReference type="ChEBI" id="CHEBI:82735"/>
        <dbReference type="EC" id="3.1.1.85"/>
    </reaction>
</comment>
<keyword evidence="3 5" id="KW-0093">Biotin biosynthesis</keyword>
<evidence type="ECO:0000313" key="8">
    <source>
        <dbReference type="Proteomes" id="UP000218765"/>
    </source>
</evidence>
<dbReference type="Gene3D" id="3.40.50.1820">
    <property type="entry name" value="alpha/beta hydrolase"/>
    <property type="match status" value="1"/>
</dbReference>
<dbReference type="SUPFAM" id="SSF53474">
    <property type="entry name" value="alpha/beta-Hydrolases"/>
    <property type="match status" value="1"/>
</dbReference>
<comment type="similarity">
    <text evidence="5">Belongs to the AB hydrolase superfamily. Carboxylesterase BioH family.</text>
</comment>
<organism evidence="7 8">
    <name type="scientific">Thiohalobacter thiocyanaticus</name>
    <dbReference type="NCBI Taxonomy" id="585455"/>
    <lineage>
        <taxon>Bacteria</taxon>
        <taxon>Pseudomonadati</taxon>
        <taxon>Pseudomonadota</taxon>
        <taxon>Gammaproteobacteria</taxon>
        <taxon>Thiohalobacterales</taxon>
        <taxon>Thiohalobacteraceae</taxon>
        <taxon>Thiohalobacter</taxon>
    </lineage>
</organism>
<dbReference type="OrthoDB" id="9780744at2"/>
<keyword evidence="8" id="KW-1185">Reference proteome</keyword>
<evidence type="ECO:0000259" key="6">
    <source>
        <dbReference type="Pfam" id="PF12697"/>
    </source>
</evidence>
<evidence type="ECO:0000256" key="5">
    <source>
        <dbReference type="HAMAP-Rule" id="MF_01260"/>
    </source>
</evidence>
<feature type="binding site" evidence="5">
    <location>
        <begin position="78"/>
        <end position="79"/>
    </location>
    <ligand>
        <name>substrate</name>
    </ligand>
</feature>
<feature type="binding site" evidence="5">
    <location>
        <position position="229"/>
    </location>
    <ligand>
        <name>substrate</name>
    </ligand>
</feature>
<comment type="function">
    <text evidence="5">The physiological role of BioH is to remove the methyl group introduced by BioC when the pimeloyl moiety is complete. It allows to synthesize pimeloyl-ACP via the fatty acid synthetic pathway through the hydrolysis of the ester bonds of pimeloyl-ACP esters.</text>
</comment>
<feature type="active site" description="Nucleophile" evidence="5">
    <location>
        <position position="78"/>
    </location>
</feature>
<dbReference type="GO" id="GO:0090499">
    <property type="term" value="F:pimelyl-[acyl-carrier protein] methyl ester esterase activity"/>
    <property type="evidence" value="ECO:0007669"/>
    <property type="project" value="UniProtKB-EC"/>
</dbReference>